<dbReference type="InterPro" id="IPR025699">
    <property type="entry name" value="ABC2_memb-like"/>
</dbReference>
<name>F0SSK5_RUBBR</name>
<dbReference type="OrthoDB" id="9794512at2"/>
<evidence type="ECO:0000256" key="1">
    <source>
        <dbReference type="ARBA" id="ARBA00004651"/>
    </source>
</evidence>
<dbReference type="Proteomes" id="UP000006860">
    <property type="component" value="Chromosome"/>
</dbReference>
<feature type="transmembrane region" description="Helical" evidence="8">
    <location>
        <begin position="22"/>
        <end position="46"/>
    </location>
</feature>
<reference evidence="12" key="1">
    <citation type="submission" date="2011-02" db="EMBL/GenBank/DDBJ databases">
        <title>The complete genome of Planctomyces brasiliensis DSM 5305.</title>
        <authorList>
            <person name="Lucas S."/>
            <person name="Copeland A."/>
            <person name="Lapidus A."/>
            <person name="Bruce D."/>
            <person name="Goodwin L."/>
            <person name="Pitluck S."/>
            <person name="Kyrpides N."/>
            <person name="Mavromatis K."/>
            <person name="Pagani I."/>
            <person name="Ivanova N."/>
            <person name="Ovchinnikova G."/>
            <person name="Lu M."/>
            <person name="Detter J.C."/>
            <person name="Han C."/>
            <person name="Land M."/>
            <person name="Hauser L."/>
            <person name="Markowitz V."/>
            <person name="Cheng J.-F."/>
            <person name="Hugenholtz P."/>
            <person name="Woyke T."/>
            <person name="Wu D."/>
            <person name="Tindall B."/>
            <person name="Pomrenke H.G."/>
            <person name="Brambilla E."/>
            <person name="Klenk H.-P."/>
            <person name="Eisen J.A."/>
        </authorList>
    </citation>
    <scope>NUCLEOTIDE SEQUENCE [LARGE SCALE GENOMIC DNA]</scope>
    <source>
        <strain evidence="12">ATCC 49424 / DSM 5305 / JCM 21570 / NBRC 103401 / IFAM 1448</strain>
    </source>
</reference>
<dbReference type="Pfam" id="PF23357">
    <property type="entry name" value="DUF7088"/>
    <property type="match status" value="1"/>
</dbReference>
<dbReference type="InterPro" id="IPR051449">
    <property type="entry name" value="ABC-2_transporter_component"/>
</dbReference>
<dbReference type="InterPro" id="IPR019196">
    <property type="entry name" value="ABC_transp_unknown"/>
</dbReference>
<keyword evidence="2" id="KW-1003">Cell membrane</keyword>
<dbReference type="GO" id="GO:0005886">
    <property type="term" value="C:plasma membrane"/>
    <property type="evidence" value="ECO:0007669"/>
    <property type="project" value="UniProtKB-SubCell"/>
</dbReference>
<feature type="transmembrane region" description="Helical" evidence="8">
    <location>
        <begin position="102"/>
        <end position="123"/>
    </location>
</feature>
<feature type="transmembrane region" description="Helical" evidence="8">
    <location>
        <begin position="58"/>
        <end position="76"/>
    </location>
</feature>
<dbReference type="eggNOG" id="COG3225">
    <property type="taxonomic scope" value="Bacteria"/>
</dbReference>
<keyword evidence="4 8" id="KW-1133">Transmembrane helix</keyword>
<dbReference type="AlphaFoldDB" id="F0SSK5"/>
<keyword evidence="3 8" id="KW-0812">Transmembrane</keyword>
<dbReference type="PANTHER" id="PTHR30294:SF29">
    <property type="entry name" value="MULTIDRUG ABC TRANSPORTER PERMEASE YBHS-RELATED"/>
    <property type="match status" value="1"/>
</dbReference>
<dbReference type="KEGG" id="pbs:Plabr_2721"/>
<evidence type="ECO:0000256" key="4">
    <source>
        <dbReference type="ARBA" id="ARBA00022989"/>
    </source>
</evidence>
<feature type="transmembrane region" description="Helical" evidence="8">
    <location>
        <begin position="164"/>
        <end position="194"/>
    </location>
</feature>
<evidence type="ECO:0000256" key="3">
    <source>
        <dbReference type="ARBA" id="ARBA00022692"/>
    </source>
</evidence>
<dbReference type="HOGENOM" id="CLU_304586_0_0_0"/>
<feature type="region of interest" description="Disordered" evidence="7">
    <location>
        <begin position="535"/>
        <end position="564"/>
    </location>
</feature>
<dbReference type="Pfam" id="PF13346">
    <property type="entry name" value="ABC2_membrane_5"/>
    <property type="match status" value="1"/>
</dbReference>
<proteinExistence type="predicted"/>
<evidence type="ECO:0000313" key="11">
    <source>
        <dbReference type="EMBL" id="ADY60321.1"/>
    </source>
</evidence>
<keyword evidence="5 8" id="KW-0472">Membrane</keyword>
<evidence type="ECO:0000259" key="9">
    <source>
        <dbReference type="Pfam" id="PF09822"/>
    </source>
</evidence>
<feature type="coiled-coil region" evidence="6">
    <location>
        <begin position="793"/>
        <end position="853"/>
    </location>
</feature>
<sequence>MVRGHTILAVYLRNLAGYFSGLLGYVVIVTFVVIAAALAFSAEFFASNHATLDQLTNSFPALLVFLIPALTMTSWSDEKKLGTDELLFTMPATDFEILIGKYFSVLSVYTIALLFSCTNLLMLMRIGNPDPGVQFTTYVGYWLAGAALISAGMLASALTSNAAVAFVVGAVFCCIPVFISMVANVVTSGFAALLRTFQVPAETVSRYVPESGLMASFTVGHHLEDFALGILPLEGAVYFIALSVFFLYLNYVVISRRHWNTGEKGNSMGWQFLARSVSLAAIVISVTSLAMGSVARFDFTEKDLFTLSPTTKRVIAEVDPQRPVQIQAYVSPRVPEEYVAVHQNLIGMLREFEHRGASKINVRMVSVEPYSEEADEARYLGIEPRSVQTEREGEIKVEDVFLGARVSSGYDEVIIPFFEVGNSVEYELTRSIRTVSEKERLTVGILETDANVMGGVDSGSFRSMPEWQIVTELKKQYEVESVSPDSEIPTDKFDVLLAIMPSSLTQPQLTNLVSYVEAGHPTLIFDDPLPVYNGGQGLQTAPRQEKPRQGGMFSQAPPPEPKADNGQLTSLLNVLQIAWDNGQVVFDIDNPHPRFADAIRPELIFITPRDNVPNAFNPDSPITSGLQEMLLFFSGTVRPLEESEVTVTPLLRTGATNSGLLGWNDLVRADPFFGPRLLQDPRRLEDEYAHVVAVHVESTEEANKSETAPRINTIFVSDADMVSDDIFRIAEQQLFDLQIDNIKFVLNCVDTLAGEEDFIDLRKRRDEARTLTLVESLTTNSVDRRTEAVRVAQERADKELERVRTELDEQIQQIQQNKSLDEQSKARQIRMAELAQEKKLEAFEQEVNRETEQEIKTIKATSEREISAVKGQIRFWAIVLPPLPAILLGLILGLSRASRERQNIAEDRLLK</sequence>
<dbReference type="eggNOG" id="COG1277">
    <property type="taxonomic scope" value="Bacteria"/>
</dbReference>
<evidence type="ECO:0000256" key="5">
    <source>
        <dbReference type="ARBA" id="ARBA00023136"/>
    </source>
</evidence>
<keyword evidence="6" id="KW-0175">Coiled coil</keyword>
<dbReference type="Pfam" id="PF09822">
    <property type="entry name" value="ABC_transp_aux"/>
    <property type="match status" value="1"/>
</dbReference>
<organism evidence="11 12">
    <name type="scientific">Rubinisphaera brasiliensis (strain ATCC 49424 / DSM 5305 / JCM 21570 / IAM 15109 / NBRC 103401 / IFAM 1448)</name>
    <name type="common">Planctomyces brasiliensis</name>
    <dbReference type="NCBI Taxonomy" id="756272"/>
    <lineage>
        <taxon>Bacteria</taxon>
        <taxon>Pseudomonadati</taxon>
        <taxon>Planctomycetota</taxon>
        <taxon>Planctomycetia</taxon>
        <taxon>Planctomycetales</taxon>
        <taxon>Planctomycetaceae</taxon>
        <taxon>Rubinisphaera</taxon>
    </lineage>
</organism>
<evidence type="ECO:0000313" key="12">
    <source>
        <dbReference type="Proteomes" id="UP000006860"/>
    </source>
</evidence>
<dbReference type="InterPro" id="IPR055396">
    <property type="entry name" value="DUF7088"/>
</dbReference>
<dbReference type="EMBL" id="CP002546">
    <property type="protein sequence ID" value="ADY60321.1"/>
    <property type="molecule type" value="Genomic_DNA"/>
</dbReference>
<feature type="transmembrane region" description="Helical" evidence="8">
    <location>
        <begin position="273"/>
        <end position="295"/>
    </location>
</feature>
<dbReference type="PANTHER" id="PTHR30294">
    <property type="entry name" value="MEMBRANE COMPONENT OF ABC TRANSPORTER YHHJ-RELATED"/>
    <property type="match status" value="1"/>
</dbReference>
<feature type="domain" description="DUF7088" evidence="10">
    <location>
        <begin position="302"/>
        <end position="406"/>
    </location>
</feature>
<evidence type="ECO:0000259" key="10">
    <source>
        <dbReference type="Pfam" id="PF23357"/>
    </source>
</evidence>
<comment type="subcellular location">
    <subcellularLocation>
        <location evidence="1">Cell membrane</location>
        <topology evidence="1">Multi-pass membrane protein</topology>
    </subcellularLocation>
</comment>
<feature type="transmembrane region" description="Helical" evidence="8">
    <location>
        <begin position="873"/>
        <end position="894"/>
    </location>
</feature>
<feature type="transmembrane region" description="Helical" evidence="8">
    <location>
        <begin position="135"/>
        <end position="158"/>
    </location>
</feature>
<feature type="domain" description="ABC-type uncharacterised transport system" evidence="9">
    <location>
        <begin position="442"/>
        <end position="748"/>
    </location>
</feature>
<dbReference type="STRING" id="756272.Plabr_2721"/>
<evidence type="ECO:0000256" key="2">
    <source>
        <dbReference type="ARBA" id="ARBA00022475"/>
    </source>
</evidence>
<evidence type="ECO:0000256" key="8">
    <source>
        <dbReference type="SAM" id="Phobius"/>
    </source>
</evidence>
<gene>
    <name evidence="11" type="ordered locus">Plabr_2721</name>
</gene>
<dbReference type="RefSeq" id="WP_013629045.1">
    <property type="nucleotide sequence ID" value="NC_015174.1"/>
</dbReference>
<feature type="transmembrane region" description="Helical" evidence="8">
    <location>
        <begin position="235"/>
        <end position="253"/>
    </location>
</feature>
<protein>
    <submittedName>
        <fullName evidence="11">ABC-type uncharacterized transport system</fullName>
    </submittedName>
</protein>
<evidence type="ECO:0000256" key="7">
    <source>
        <dbReference type="SAM" id="MobiDB-lite"/>
    </source>
</evidence>
<keyword evidence="12" id="KW-1185">Reference proteome</keyword>
<accession>F0SSK5</accession>
<evidence type="ECO:0000256" key="6">
    <source>
        <dbReference type="SAM" id="Coils"/>
    </source>
</evidence>